<sequence length="34" mass="3991">MNRLQAVSILFWEPCLCVSSRNCFSNYARIPNTR</sequence>
<protein>
    <submittedName>
        <fullName evidence="1">Uncharacterized protein</fullName>
    </submittedName>
</protein>
<reference evidence="1" key="1">
    <citation type="submission" date="2014-09" db="EMBL/GenBank/DDBJ databases">
        <authorList>
            <person name="Magalhaes I.L.F."/>
            <person name="Oliveira U."/>
            <person name="Santos F.R."/>
            <person name="Vidigal T.H.D.A."/>
            <person name="Brescovit A.D."/>
            <person name="Santos A.J."/>
        </authorList>
    </citation>
    <scope>NUCLEOTIDE SEQUENCE</scope>
    <source>
        <tissue evidence="1">Shoot tissue taken approximately 20 cm above the soil surface</tissue>
    </source>
</reference>
<dbReference type="AlphaFoldDB" id="A0A0A8Y548"/>
<evidence type="ECO:0000313" key="1">
    <source>
        <dbReference type="EMBL" id="JAD19993.1"/>
    </source>
</evidence>
<reference evidence="1" key="2">
    <citation type="journal article" date="2015" name="Data Brief">
        <title>Shoot transcriptome of the giant reed, Arundo donax.</title>
        <authorList>
            <person name="Barrero R.A."/>
            <person name="Guerrero F.D."/>
            <person name="Moolhuijzen P."/>
            <person name="Goolsby J.A."/>
            <person name="Tidwell J."/>
            <person name="Bellgard S.E."/>
            <person name="Bellgard M.I."/>
        </authorList>
    </citation>
    <scope>NUCLEOTIDE SEQUENCE</scope>
    <source>
        <tissue evidence="1">Shoot tissue taken approximately 20 cm above the soil surface</tissue>
    </source>
</reference>
<dbReference type="EMBL" id="GBRH01277902">
    <property type="protein sequence ID" value="JAD19993.1"/>
    <property type="molecule type" value="Transcribed_RNA"/>
</dbReference>
<name>A0A0A8Y548_ARUDO</name>
<organism evidence="1">
    <name type="scientific">Arundo donax</name>
    <name type="common">Giant reed</name>
    <name type="synonym">Donax arundinaceus</name>
    <dbReference type="NCBI Taxonomy" id="35708"/>
    <lineage>
        <taxon>Eukaryota</taxon>
        <taxon>Viridiplantae</taxon>
        <taxon>Streptophyta</taxon>
        <taxon>Embryophyta</taxon>
        <taxon>Tracheophyta</taxon>
        <taxon>Spermatophyta</taxon>
        <taxon>Magnoliopsida</taxon>
        <taxon>Liliopsida</taxon>
        <taxon>Poales</taxon>
        <taxon>Poaceae</taxon>
        <taxon>PACMAD clade</taxon>
        <taxon>Arundinoideae</taxon>
        <taxon>Arundineae</taxon>
        <taxon>Arundo</taxon>
    </lineage>
</organism>
<proteinExistence type="predicted"/>
<accession>A0A0A8Y548</accession>